<comment type="caution">
    <text evidence="1">The sequence shown here is derived from an EMBL/GenBank/DDBJ whole genome shotgun (WGS) entry which is preliminary data.</text>
</comment>
<evidence type="ECO:0000313" key="2">
    <source>
        <dbReference type="Proteomes" id="UP001198220"/>
    </source>
</evidence>
<gene>
    <name evidence="1" type="ORF">LKD36_05815</name>
</gene>
<dbReference type="EMBL" id="JAJEPS010000004">
    <property type="protein sequence ID" value="MCC2125695.1"/>
    <property type="molecule type" value="Genomic_DNA"/>
</dbReference>
<dbReference type="Proteomes" id="UP001198220">
    <property type="component" value="Unassembled WGS sequence"/>
</dbReference>
<proteinExistence type="predicted"/>
<evidence type="ECO:0000313" key="1">
    <source>
        <dbReference type="EMBL" id="MCC2125695.1"/>
    </source>
</evidence>
<organism evidence="1 2">
    <name type="scientific">Hominiventricola filiformis</name>
    <dbReference type="NCBI Taxonomy" id="2885352"/>
    <lineage>
        <taxon>Bacteria</taxon>
        <taxon>Bacillati</taxon>
        <taxon>Bacillota</taxon>
        <taxon>Clostridia</taxon>
        <taxon>Lachnospirales</taxon>
        <taxon>Lachnospiraceae</taxon>
        <taxon>Hominiventricola</taxon>
    </lineage>
</organism>
<keyword evidence="2" id="KW-1185">Reference proteome</keyword>
<dbReference type="RefSeq" id="WP_118769510.1">
    <property type="nucleotide sequence ID" value="NZ_JAJEPS010000004.1"/>
</dbReference>
<dbReference type="InterPro" id="IPR011749">
    <property type="entry name" value="CHP02243"/>
</dbReference>
<reference evidence="1 2" key="1">
    <citation type="submission" date="2021-10" db="EMBL/GenBank/DDBJ databases">
        <title>Anaerobic single-cell dispensing facilitates the cultivation of human gut bacteria.</title>
        <authorList>
            <person name="Afrizal A."/>
        </authorList>
    </citation>
    <scope>NUCLEOTIDE SEQUENCE [LARGE SCALE GENOMIC DNA]</scope>
    <source>
        <strain evidence="1 2">CLA-AA-H276</strain>
    </source>
</reference>
<dbReference type="NCBIfam" id="TIGR02243">
    <property type="entry name" value="putative baseplate assembly protein"/>
    <property type="match status" value="1"/>
</dbReference>
<name>A0AAE3A895_9FIRM</name>
<protein>
    <submittedName>
        <fullName evidence="1">Baseplate assembly protein</fullName>
    </submittedName>
</protein>
<dbReference type="AlphaFoldDB" id="A0AAE3A895"/>
<sequence length="618" mass="69693">MLKVPKLDDLTYEQMMQRAVSRIPSMTEEWTDFNHHDPGITVLQMYAWLTDMLDYYMSATGDVHVEKYLKLLGVEPKEGCPAGGYVVVEGLAEGTVLPVGTRFLAGTIPYETIRDYEVRENRFIAFFNEADGMLTDMTAFAGKDGDYAEGFSGKFNKEAAVWFCFEKPLLQGDGLYICVEADERRNPFDDSFRLCDLIWQIYTEQGWVEVTVRDETCGFLRSGFVRPDIPAKMEQFREPLSGRSGYMLRAVLKENHYDCFPRIGMVYVNPLQVVQKATVCKEGEVLSELRIGQTDGCAGQTLLFDYPDVWNFSLLLMGEDGNPAIWRRVKSFAGTGYADQVFVYEGDRQQIRFGDGIHGVVPPQKQSVYVTGLSCSLYGAGNVQAGELKEFAGTPDGSCRVSNPMPLTGGREREQLKDMISRMEESVFAQRRMASEEDYETIIGSTPGLLIERVHVIPGTVYGKLHRQNRGYNEVVAVVKPWTDEKRPDLSETYQRAIRQYIEPYRLLNTKVSIVQPEYVGIEIYGRVALQSLSEKEKNDVCAWLKKQIAEAGGEKKFGAVISSGKLFAGLEMLPGVVRVQELNLERVGSAAEKDDRGDIYLQEDALAYLEKIELEFV</sequence>
<accession>A0AAE3A895</accession>